<dbReference type="SUPFAM" id="SSF52499">
    <property type="entry name" value="Isochorismatase-like hydrolases"/>
    <property type="match status" value="1"/>
</dbReference>
<protein>
    <submittedName>
        <fullName evidence="3">Hydrolase</fullName>
    </submittedName>
</protein>
<comment type="caution">
    <text evidence="3">The sequence shown here is derived from an EMBL/GenBank/DDBJ whole genome shotgun (WGS) entry which is preliminary data.</text>
</comment>
<organism evidence="3 4">
    <name type="scientific">Sphingomonas zeae</name>
    <dbReference type="NCBI Taxonomy" id="1646122"/>
    <lineage>
        <taxon>Bacteria</taxon>
        <taxon>Pseudomonadati</taxon>
        <taxon>Pseudomonadota</taxon>
        <taxon>Alphaproteobacteria</taxon>
        <taxon>Sphingomonadales</taxon>
        <taxon>Sphingomonadaceae</taxon>
        <taxon>Sphingomonas</taxon>
    </lineage>
</organism>
<proteinExistence type="predicted"/>
<dbReference type="Proteomes" id="UP000536441">
    <property type="component" value="Unassembled WGS sequence"/>
</dbReference>
<evidence type="ECO:0000256" key="1">
    <source>
        <dbReference type="ARBA" id="ARBA00022801"/>
    </source>
</evidence>
<dbReference type="InterPro" id="IPR036380">
    <property type="entry name" value="Isochorismatase-like_sf"/>
</dbReference>
<dbReference type="Gene3D" id="3.40.50.850">
    <property type="entry name" value="Isochorismatase-like"/>
    <property type="match status" value="1"/>
</dbReference>
<dbReference type="InterPro" id="IPR000868">
    <property type="entry name" value="Isochorismatase-like_dom"/>
</dbReference>
<dbReference type="InterPro" id="IPR050272">
    <property type="entry name" value="Isochorismatase-like_hydrls"/>
</dbReference>
<name>A0A7Y6EIN0_9SPHN</name>
<dbReference type="EMBL" id="JABMCH010000071">
    <property type="protein sequence ID" value="NUU48740.1"/>
    <property type="molecule type" value="Genomic_DNA"/>
</dbReference>
<dbReference type="Pfam" id="PF00857">
    <property type="entry name" value="Isochorismatase"/>
    <property type="match status" value="1"/>
</dbReference>
<dbReference type="PANTHER" id="PTHR43540">
    <property type="entry name" value="PEROXYUREIDOACRYLATE/UREIDOACRYLATE AMIDOHYDROLASE-RELATED"/>
    <property type="match status" value="1"/>
</dbReference>
<feature type="domain" description="Isochorismatase-like" evidence="2">
    <location>
        <begin position="9"/>
        <end position="180"/>
    </location>
</feature>
<dbReference type="PANTHER" id="PTHR43540:SF7">
    <property type="entry name" value="ISOCHORISMATASE FAMILY PROTEIN YECD"/>
    <property type="match status" value="1"/>
</dbReference>
<keyword evidence="4" id="KW-1185">Reference proteome</keyword>
<gene>
    <name evidence="3" type="ORF">HP438_17365</name>
</gene>
<dbReference type="CDD" id="cd00431">
    <property type="entry name" value="cysteine_hydrolases"/>
    <property type="match status" value="1"/>
</dbReference>
<evidence type="ECO:0000313" key="3">
    <source>
        <dbReference type="EMBL" id="NUU48740.1"/>
    </source>
</evidence>
<sequence>MTTLDPKTTALILIDLQQGILPHAGGPRLGAEVVATARTLATRFREAGAPVVLVHVGFTPETMPSQNVDRPSLPPQGTPPEFSELVPELRQPGDIVVLKHHWGAFTGTDLDLHLRRHGVRTLVIAGISTNMGVESTARSGWELSYDIVIAEDACASRSAELHAFAIENILPHIARVVASKDIVLAD</sequence>
<dbReference type="GO" id="GO:0016787">
    <property type="term" value="F:hydrolase activity"/>
    <property type="evidence" value="ECO:0007669"/>
    <property type="project" value="UniProtKB-KW"/>
</dbReference>
<dbReference type="RefSeq" id="WP_175314130.1">
    <property type="nucleotide sequence ID" value="NZ_CBCRYR010000007.1"/>
</dbReference>
<dbReference type="NCBIfam" id="NF008517">
    <property type="entry name" value="PRK11440.1"/>
    <property type="match status" value="1"/>
</dbReference>
<accession>A0A7Y6EIN0</accession>
<reference evidence="3 4" key="1">
    <citation type="submission" date="2020-05" db="EMBL/GenBank/DDBJ databases">
        <title>Genome Sequencing of Type Strains.</title>
        <authorList>
            <person name="Lemaire J.F."/>
            <person name="Inderbitzin P."/>
            <person name="Gregorio O.A."/>
            <person name="Collins S.B."/>
            <person name="Wespe N."/>
            <person name="Knight-Connoni V."/>
        </authorList>
    </citation>
    <scope>NUCLEOTIDE SEQUENCE [LARGE SCALE GENOMIC DNA]</scope>
    <source>
        <strain evidence="3 4">DSM 100049</strain>
    </source>
</reference>
<evidence type="ECO:0000259" key="2">
    <source>
        <dbReference type="Pfam" id="PF00857"/>
    </source>
</evidence>
<dbReference type="AlphaFoldDB" id="A0A7Y6EIN0"/>
<keyword evidence="1 3" id="KW-0378">Hydrolase</keyword>
<evidence type="ECO:0000313" key="4">
    <source>
        <dbReference type="Proteomes" id="UP000536441"/>
    </source>
</evidence>